<dbReference type="Gene3D" id="3.30.420.10">
    <property type="entry name" value="Ribonuclease H-like superfamily/Ribonuclease H"/>
    <property type="match status" value="1"/>
</dbReference>
<dbReference type="Proteomes" id="UP001215280">
    <property type="component" value="Unassembled WGS sequence"/>
</dbReference>
<sequence length="311" mass="35246">MRQRAETIPTPEEVEIFITGAVHSPASRTARAAAGIFIEDGNPSCKGKCIPVAGEQSQYAAELFRVAALEATKITHRDTILTITSTQTHIMEAMNKKLPDWELEGWVDVKHRDVLRCLAAELKARRARTTFKIAAPASPEKAWCLKASILAKQSARNRVEERWDLTLPPNTALPGMRLQGNRQHVFYRSIREIKDRNRTPRPSTLKMLDAVRKDVEAAFGRYVTDADIWLALTAKDLLPRTTQFLWKGLHKAHRIGNYWNHIPECGDRAICQECGVLEDLEHILLRCTSPGQNIVWQTAETLWRRKKKSGP</sequence>
<reference evidence="1" key="1">
    <citation type="submission" date="2023-03" db="EMBL/GenBank/DDBJ databases">
        <title>Massive genome expansion in bonnet fungi (Mycena s.s.) driven by repeated elements and novel gene families across ecological guilds.</title>
        <authorList>
            <consortium name="Lawrence Berkeley National Laboratory"/>
            <person name="Harder C.B."/>
            <person name="Miyauchi S."/>
            <person name="Viragh M."/>
            <person name="Kuo A."/>
            <person name="Thoen E."/>
            <person name="Andreopoulos B."/>
            <person name="Lu D."/>
            <person name="Skrede I."/>
            <person name="Drula E."/>
            <person name="Henrissat B."/>
            <person name="Morin E."/>
            <person name="Kohler A."/>
            <person name="Barry K."/>
            <person name="LaButti K."/>
            <person name="Morin E."/>
            <person name="Salamov A."/>
            <person name="Lipzen A."/>
            <person name="Mereny Z."/>
            <person name="Hegedus B."/>
            <person name="Baldrian P."/>
            <person name="Stursova M."/>
            <person name="Weitz H."/>
            <person name="Taylor A."/>
            <person name="Grigoriev I.V."/>
            <person name="Nagy L.G."/>
            <person name="Martin F."/>
            <person name="Kauserud H."/>
        </authorList>
    </citation>
    <scope>NUCLEOTIDE SEQUENCE</scope>
    <source>
        <strain evidence="1">CBHHK188m</strain>
    </source>
</reference>
<gene>
    <name evidence="1" type="ORF">DFH07DRAFT_773273</name>
</gene>
<dbReference type="EMBL" id="JARJLG010000062">
    <property type="protein sequence ID" value="KAJ7756079.1"/>
    <property type="molecule type" value="Genomic_DNA"/>
</dbReference>
<dbReference type="InterPro" id="IPR036397">
    <property type="entry name" value="RNaseH_sf"/>
</dbReference>
<organism evidence="1 2">
    <name type="scientific">Mycena maculata</name>
    <dbReference type="NCBI Taxonomy" id="230809"/>
    <lineage>
        <taxon>Eukaryota</taxon>
        <taxon>Fungi</taxon>
        <taxon>Dikarya</taxon>
        <taxon>Basidiomycota</taxon>
        <taxon>Agaricomycotina</taxon>
        <taxon>Agaricomycetes</taxon>
        <taxon>Agaricomycetidae</taxon>
        <taxon>Agaricales</taxon>
        <taxon>Marasmiineae</taxon>
        <taxon>Mycenaceae</taxon>
        <taxon>Mycena</taxon>
    </lineage>
</organism>
<protein>
    <recommendedName>
        <fullName evidence="3">RNase H type-1 domain-containing protein</fullName>
    </recommendedName>
</protein>
<evidence type="ECO:0000313" key="1">
    <source>
        <dbReference type="EMBL" id="KAJ7756079.1"/>
    </source>
</evidence>
<name>A0AAD7J3A7_9AGAR</name>
<comment type="caution">
    <text evidence="1">The sequence shown here is derived from an EMBL/GenBank/DDBJ whole genome shotgun (WGS) entry which is preliminary data.</text>
</comment>
<dbReference type="AlphaFoldDB" id="A0AAD7J3A7"/>
<proteinExistence type="predicted"/>
<keyword evidence="2" id="KW-1185">Reference proteome</keyword>
<evidence type="ECO:0008006" key="3">
    <source>
        <dbReference type="Google" id="ProtNLM"/>
    </source>
</evidence>
<dbReference type="GO" id="GO:0003676">
    <property type="term" value="F:nucleic acid binding"/>
    <property type="evidence" value="ECO:0007669"/>
    <property type="project" value="InterPro"/>
</dbReference>
<evidence type="ECO:0000313" key="2">
    <source>
        <dbReference type="Proteomes" id="UP001215280"/>
    </source>
</evidence>
<accession>A0AAD7J3A7</accession>